<evidence type="ECO:0000313" key="4">
    <source>
        <dbReference type="Proteomes" id="UP000663841"/>
    </source>
</evidence>
<protein>
    <recommendedName>
        <fullName evidence="2">BTB domain-containing protein</fullName>
    </recommendedName>
</protein>
<dbReference type="PROSITE" id="PS50097">
    <property type="entry name" value="BTB"/>
    <property type="match status" value="1"/>
</dbReference>
<proteinExistence type="predicted"/>
<dbReference type="EMBL" id="CAJMWW010000079">
    <property type="protein sequence ID" value="CAE6426058.1"/>
    <property type="molecule type" value="Genomic_DNA"/>
</dbReference>
<sequence>MSTNMPHSVHSGEHMPHAPALQDLDGKRSTRSPTFDLTTVLPPHNYLSAPAPDLSNSVQVASLFPPLQGCDLVLRATKTLPHVEFYVDRETIYNHSPYLKRKISELGPIPTGVEIVSWEENAATLDAMLRFIYSDRPKPEVESVDHLRLLLRAAGKYGIEAARHALGTAVLLEFATREPLSAFAIACEFDLANEATLISKETLRVDIMMEGKSSELGRVSLSYYHRLLRLHRMRVAKAIDILSLIDTEHPMDELDPPYCEECGTNASWWQIFVQYGSIELKRRPVTDTIFSAAFLAKCVRTSRHLCRACTDSYMQSSSQKLLTRLKEEIDALPAYISSVDPFVTKQVFP</sequence>
<accession>A0A8H3AKC5</accession>
<dbReference type="Proteomes" id="UP000663841">
    <property type="component" value="Unassembled WGS sequence"/>
</dbReference>
<reference evidence="3" key="1">
    <citation type="submission" date="2021-01" db="EMBL/GenBank/DDBJ databases">
        <authorList>
            <person name="Kaushik A."/>
        </authorList>
    </citation>
    <scope>NUCLEOTIDE SEQUENCE</scope>
    <source>
        <strain evidence="3">AG3-T5</strain>
    </source>
</reference>
<dbReference type="AlphaFoldDB" id="A0A8H3AKC5"/>
<dbReference type="InterPro" id="IPR011333">
    <property type="entry name" value="SKP1/BTB/POZ_sf"/>
</dbReference>
<dbReference type="SUPFAM" id="SSF54695">
    <property type="entry name" value="POZ domain"/>
    <property type="match status" value="1"/>
</dbReference>
<name>A0A8H3AKC5_9AGAM</name>
<evidence type="ECO:0000313" key="3">
    <source>
        <dbReference type="EMBL" id="CAE6426058.1"/>
    </source>
</evidence>
<dbReference type="InterPro" id="IPR000210">
    <property type="entry name" value="BTB/POZ_dom"/>
</dbReference>
<dbReference type="Pfam" id="PF00651">
    <property type="entry name" value="BTB"/>
    <property type="match status" value="1"/>
</dbReference>
<evidence type="ECO:0000256" key="1">
    <source>
        <dbReference type="SAM" id="MobiDB-lite"/>
    </source>
</evidence>
<feature type="domain" description="BTB" evidence="2">
    <location>
        <begin position="70"/>
        <end position="136"/>
    </location>
</feature>
<dbReference type="Gene3D" id="3.30.710.10">
    <property type="entry name" value="Potassium Channel Kv1.1, Chain A"/>
    <property type="match status" value="1"/>
</dbReference>
<organism evidence="3 4">
    <name type="scientific">Rhizoctonia solani</name>
    <dbReference type="NCBI Taxonomy" id="456999"/>
    <lineage>
        <taxon>Eukaryota</taxon>
        <taxon>Fungi</taxon>
        <taxon>Dikarya</taxon>
        <taxon>Basidiomycota</taxon>
        <taxon>Agaricomycotina</taxon>
        <taxon>Agaricomycetes</taxon>
        <taxon>Cantharellales</taxon>
        <taxon>Ceratobasidiaceae</taxon>
        <taxon>Rhizoctonia</taxon>
    </lineage>
</organism>
<dbReference type="CDD" id="cd18186">
    <property type="entry name" value="BTB_POZ_ZBTB_KLHL-like"/>
    <property type="match status" value="1"/>
</dbReference>
<comment type="caution">
    <text evidence="3">The sequence shown here is derived from an EMBL/GenBank/DDBJ whole genome shotgun (WGS) entry which is preliminary data.</text>
</comment>
<evidence type="ECO:0000259" key="2">
    <source>
        <dbReference type="PROSITE" id="PS50097"/>
    </source>
</evidence>
<feature type="region of interest" description="Disordered" evidence="1">
    <location>
        <begin position="1"/>
        <end position="35"/>
    </location>
</feature>
<gene>
    <name evidence="3" type="ORF">RDB_LOCUS54638</name>
</gene>